<reference evidence="2 3" key="1">
    <citation type="submission" date="2018-08" db="EMBL/GenBank/DDBJ databases">
        <title>Draft genome sequences of two Aspergillus turcosus clinical strains isolated from bronchoalveolar lavage fluid: one azole-susceptible and the other azole-resistant.</title>
        <authorList>
            <person name="Parent-Michaud M."/>
            <person name="Dufresne P.J."/>
            <person name="Fournier E."/>
            <person name="Martineau C."/>
            <person name="Moreira S."/>
            <person name="Perkins V."/>
            <person name="De Repentigny L."/>
            <person name="Dufresne S.F."/>
        </authorList>
    </citation>
    <scope>NUCLEOTIDE SEQUENCE [LARGE SCALE GENOMIC DNA]</scope>
    <source>
        <strain evidence="2">HMR AF 1038</strain>
    </source>
</reference>
<dbReference type="OrthoDB" id="5422613at2759"/>
<evidence type="ECO:0000256" key="1">
    <source>
        <dbReference type="SAM" id="MobiDB-lite"/>
    </source>
</evidence>
<dbReference type="EMBL" id="NIDN02000172">
    <property type="protein sequence ID" value="RLL95035.1"/>
    <property type="molecule type" value="Genomic_DNA"/>
</dbReference>
<dbReference type="AlphaFoldDB" id="A0A3R7F3S3"/>
<feature type="region of interest" description="Disordered" evidence="1">
    <location>
        <begin position="56"/>
        <end position="108"/>
    </location>
</feature>
<dbReference type="Proteomes" id="UP000215289">
    <property type="component" value="Unassembled WGS sequence"/>
</dbReference>
<dbReference type="PANTHER" id="PTHR38167:SF1">
    <property type="entry name" value="C2H2-TYPE DOMAIN-CONTAINING PROTEIN"/>
    <property type="match status" value="1"/>
</dbReference>
<feature type="compositionally biased region" description="Acidic residues" evidence="1">
    <location>
        <begin position="56"/>
        <end position="93"/>
    </location>
</feature>
<sequence>MATSHLNHEEDFLLQFDEALNAASVWQLKQIIRDICRQLPAATSIVSDALLVTEDEVAEERDDDDLDSELESNSEPDSELDSDDAVSETETSEQEGGREPANGILQVVAPKVPAPASRKRYRPRYAQCINCKDQYDVTDNHGEACYYHPGFPEPDEDAWADHDEWMNEDVNTKYWREEYPDKFYYPCCDRRYGDEECEIGWHEEDTTGRKKPKY</sequence>
<dbReference type="PANTHER" id="PTHR38167">
    <property type="entry name" value="C2H2-TYPE DOMAIN-CONTAINING PROTEIN"/>
    <property type="match status" value="1"/>
</dbReference>
<gene>
    <name evidence="2" type="ORF">CFD26_103566</name>
</gene>
<evidence type="ECO:0000313" key="3">
    <source>
        <dbReference type="Proteomes" id="UP000215289"/>
    </source>
</evidence>
<proteinExistence type="predicted"/>
<name>A0A3R7F3S3_9EURO</name>
<dbReference type="STRING" id="1245748.A0A3R7F3S3"/>
<protein>
    <recommendedName>
        <fullName evidence="4">C2H2-type domain-containing protein</fullName>
    </recommendedName>
</protein>
<comment type="caution">
    <text evidence="2">The sequence shown here is derived from an EMBL/GenBank/DDBJ whole genome shotgun (WGS) entry which is preliminary data.</text>
</comment>
<organism evidence="2 3">
    <name type="scientific">Aspergillus turcosus</name>
    <dbReference type="NCBI Taxonomy" id="1245748"/>
    <lineage>
        <taxon>Eukaryota</taxon>
        <taxon>Fungi</taxon>
        <taxon>Dikarya</taxon>
        <taxon>Ascomycota</taxon>
        <taxon>Pezizomycotina</taxon>
        <taxon>Eurotiomycetes</taxon>
        <taxon>Eurotiomycetidae</taxon>
        <taxon>Eurotiales</taxon>
        <taxon>Aspergillaceae</taxon>
        <taxon>Aspergillus</taxon>
        <taxon>Aspergillus subgen. Fumigati</taxon>
    </lineage>
</organism>
<keyword evidence="3" id="KW-1185">Reference proteome</keyword>
<evidence type="ECO:0000313" key="2">
    <source>
        <dbReference type="EMBL" id="RLL95035.1"/>
    </source>
</evidence>
<evidence type="ECO:0008006" key="4">
    <source>
        <dbReference type="Google" id="ProtNLM"/>
    </source>
</evidence>
<accession>A0A3R7F3S3</accession>